<dbReference type="SUPFAM" id="SSF50969">
    <property type="entry name" value="YVTN repeat-like/Quinoprotein amine dehydrogenase"/>
    <property type="match status" value="1"/>
</dbReference>
<accession>E4N7Y8</accession>
<organism evidence="1 2">
    <name type="scientific">Kitasatospora setae (strain ATCC 33774 / DSM 43861 / JCM 3304 / KCC A-0304 / NBRC 14216 / KM-6054)</name>
    <name type="common">Streptomyces setae</name>
    <dbReference type="NCBI Taxonomy" id="452652"/>
    <lineage>
        <taxon>Bacteria</taxon>
        <taxon>Bacillati</taxon>
        <taxon>Actinomycetota</taxon>
        <taxon>Actinomycetes</taxon>
        <taxon>Kitasatosporales</taxon>
        <taxon>Streptomycetaceae</taxon>
        <taxon>Kitasatospora</taxon>
    </lineage>
</organism>
<name>E4N7Y8_KITSK</name>
<evidence type="ECO:0000313" key="1">
    <source>
        <dbReference type="EMBL" id="BAJ27319.1"/>
    </source>
</evidence>
<keyword evidence="2" id="KW-1185">Reference proteome</keyword>
<dbReference type="InterPro" id="IPR011044">
    <property type="entry name" value="Quino_amine_DH_bsu"/>
</dbReference>
<dbReference type="EMBL" id="AP010968">
    <property type="protein sequence ID" value="BAJ27319.1"/>
    <property type="molecule type" value="Genomic_DNA"/>
</dbReference>
<dbReference type="Proteomes" id="UP000007076">
    <property type="component" value="Chromosome"/>
</dbReference>
<dbReference type="Gene3D" id="2.130.10.10">
    <property type="entry name" value="YVTN repeat-like/Quinoprotein amine dehydrogenase"/>
    <property type="match status" value="1"/>
</dbReference>
<dbReference type="KEGG" id="ksk:KSE_14920"/>
<dbReference type="PATRIC" id="fig|452652.3.peg.1490"/>
<dbReference type="InterPro" id="IPR015943">
    <property type="entry name" value="WD40/YVTN_repeat-like_dom_sf"/>
</dbReference>
<gene>
    <name evidence="1" type="ordered locus">KSE_14920</name>
</gene>
<protein>
    <submittedName>
        <fullName evidence="1">Uncharacterized protein</fullName>
    </submittedName>
</protein>
<evidence type="ECO:0000313" key="2">
    <source>
        <dbReference type="Proteomes" id="UP000007076"/>
    </source>
</evidence>
<dbReference type="HOGENOM" id="CLU_780286_0_0_11"/>
<dbReference type="eggNOG" id="ENOG502Z9MF">
    <property type="taxonomic scope" value="Bacteria"/>
</dbReference>
<dbReference type="STRING" id="452652.KSE_14920"/>
<dbReference type="RefSeq" id="WP_014134637.1">
    <property type="nucleotide sequence ID" value="NC_016109.1"/>
</dbReference>
<dbReference type="AlphaFoldDB" id="E4N7Y8"/>
<proteinExistence type="predicted"/>
<reference evidence="1 2" key="1">
    <citation type="journal article" date="2010" name="DNA Res.">
        <title>Genome sequence of Kitasatospora setae NBRC 14216T: an evolutionary snapshot of the family Streptomycetaceae.</title>
        <authorList>
            <person name="Ichikawa N."/>
            <person name="Oguchi A."/>
            <person name="Ikeda H."/>
            <person name="Ishikawa J."/>
            <person name="Kitani S."/>
            <person name="Watanabe Y."/>
            <person name="Nakamura S."/>
            <person name="Katano Y."/>
            <person name="Kishi E."/>
            <person name="Sasagawa M."/>
            <person name="Ankai A."/>
            <person name="Fukui S."/>
            <person name="Hashimoto Y."/>
            <person name="Kamata S."/>
            <person name="Otoguro M."/>
            <person name="Tanikawa S."/>
            <person name="Nihira T."/>
            <person name="Horinouchi S."/>
            <person name="Ohnishi Y."/>
            <person name="Hayakawa M."/>
            <person name="Kuzuyama T."/>
            <person name="Arisawa A."/>
            <person name="Nomoto F."/>
            <person name="Miura H."/>
            <person name="Takahashi Y."/>
            <person name="Fujita N."/>
        </authorList>
    </citation>
    <scope>NUCLEOTIDE SEQUENCE [LARGE SCALE GENOMIC DNA]</scope>
    <source>
        <strain evidence="2">ATCC 33774 / DSM 43861 / JCM 3304 / KCC A-0304 / NBRC 14216 / KM-6054</strain>
    </source>
</reference>
<sequence length="400" mass="42535">MTDLASLAGLLTEDGRPVDLLACHPRLPLAAGISTDEDADRSRIRVWDCSDGQLRALGGLDVELFTSAWHDTCLPPLAWHPREPLLTVADGALLRRWTPDGPAEPLPAPAGCEALAHSPDGRALWASTDNDGERSTVLDPATGAATTARWWDTGIGVHPSGELVATLVSDQGATFCVFGRPGGPDGAMRQLRRALILDVDGYGAPLFSADGRHLALRGNAYVDSLDVFAFPSLRRVLHTVLSRDEEWPRHNLAFGRRPGVLWIGTPTGSLIELDLEAGQSVEHQGPTTLAVTALAATAAGELLVAQENGGLTLLTPLPEDDDPAPAPAPATTTPAEDAAAFLAATEEAPADGDLEAHLHYTDGERDWDRDKLDTVTESAPGDPTWLRLRADVNRFTGRGK</sequence>